<reference evidence="1" key="1">
    <citation type="submission" date="2024-04" db="EMBL/GenBank/DDBJ databases">
        <title>Complete genome sequence of Sphingobacterium thalpophiium BAA-1094.</title>
        <authorList>
            <person name="Adaikpoh B.I."/>
        </authorList>
    </citation>
    <scope>NUCLEOTIDE SEQUENCE</scope>
    <source>
        <strain evidence="1">BAA-1094</strain>
    </source>
</reference>
<keyword evidence="2" id="KW-1185">Reference proteome</keyword>
<dbReference type="EMBL" id="CP151087">
    <property type="protein sequence ID" value="WZN56049.1"/>
    <property type="molecule type" value="Genomic_DNA"/>
</dbReference>
<sequence length="419" mass="47235">MNNRYSSFGELSDSASDYLRDIGRSKQTISIYRWIWSRIRAYMVSNNISNCTSGTVTAYLSETYGSKSVSELTHHQKHCYRCALCLAQFAETGKMVEVINRREPIVLTGEFGNLIEQYVEQKKSMRLSEKTLRSYCYYLYRFQIYLHAQGISSPQALTPLTIINYVSLLLPDTAGAKHLALSIIRSFLAFLTGIGRTVKDLSLLIPRDNYKKQAKLPSVYTKQEVMVILDSMDRSTTTGKRDYALIMLAVRLGLRASDISGLEFGHILWQQNIICFSQKKTGETIKLPLTVDVGEALIDYIRYGRPSSQSAFVFLERLFPHGPIDAKRVSGAADRAIRQSGVEIGRRKHGSHALRHTMASMLLENQVSLPVISSILGHSSIQTSMCYLRIDIEGLRQCTLDVPGVQDTFYTQKGGAFYE</sequence>
<name>A0ACD5C2C1_9SPHI</name>
<evidence type="ECO:0000313" key="2">
    <source>
        <dbReference type="Proteomes" id="UP001485301"/>
    </source>
</evidence>
<proteinExistence type="predicted"/>
<gene>
    <name evidence="1" type="ORF">AACH28_00590</name>
</gene>
<dbReference type="Proteomes" id="UP001485301">
    <property type="component" value="Chromosome"/>
</dbReference>
<protein>
    <submittedName>
        <fullName evidence="1">Site-specific integrase</fullName>
    </submittedName>
</protein>
<evidence type="ECO:0000313" key="1">
    <source>
        <dbReference type="EMBL" id="WZN56049.1"/>
    </source>
</evidence>
<organism evidence="1 2">
    <name type="scientific">Sphingobacterium thalpophilum</name>
    <dbReference type="NCBI Taxonomy" id="259"/>
    <lineage>
        <taxon>Bacteria</taxon>
        <taxon>Pseudomonadati</taxon>
        <taxon>Bacteroidota</taxon>
        <taxon>Sphingobacteriia</taxon>
        <taxon>Sphingobacteriales</taxon>
        <taxon>Sphingobacteriaceae</taxon>
        <taxon>Sphingobacterium</taxon>
    </lineage>
</organism>
<accession>A0ACD5C2C1</accession>